<feature type="compositionally biased region" description="Polar residues" evidence="2">
    <location>
        <begin position="455"/>
        <end position="464"/>
    </location>
</feature>
<evidence type="ECO:0000313" key="5">
    <source>
        <dbReference type="Proteomes" id="UP000070133"/>
    </source>
</evidence>
<keyword evidence="1" id="KW-0863">Zinc-finger</keyword>
<keyword evidence="1" id="KW-0479">Metal-binding</keyword>
<feature type="region of interest" description="Disordered" evidence="2">
    <location>
        <begin position="335"/>
        <end position="362"/>
    </location>
</feature>
<sequence length="540" mass="61337">MSDETDEFPAFDVDESSEPEGTFDTVHFYIGLLFRFSVTLRTPASRFKIHRKLENAQSPYYGHDVAHVREKFSNVGDELATRLAHAMSARREVLTYHSQHHEKMTEGVDADYTGDKMSSTAATPLDSGVSRNEDTAMDGLEEVLSQGTISSFALTESDSSSLHPPPLPHDGADGKPFQCQICYSMLEFKSSSLSSWRRHVFEDLMPYICTVPGCATPNRKYPRRREWQKHERESHYSRWCCPYEPNLVFDSSNDFKIHVERVHFSGAATDEHKEREIGDLIEGCARYDDQKVDLLCVLCQKHCSSSNDLYRHVGRHQEQLALFCLPSHLLGDEDDVEQNSDTSLAHSDAAQDASTSPEGEHELVSTQLAVPCHLCDVTFFSLREVRQHNQEAHDRFMHCTVSGCGWSFQDETDLTRHLRSVHGVLNNMTLQAHTPITSSGVSETEVAEPDAASAVSDSTQYSRITRTKEPSRPTAWVTHHVATYRLRQSDLAAYLQRKFGKEVLNGADIRFYQEHYIFRLPRSLTQDEQEEINALRIQDD</sequence>
<feature type="region of interest" description="Disordered" evidence="2">
    <location>
        <begin position="446"/>
        <end position="467"/>
    </location>
</feature>
<dbReference type="PANTHER" id="PTHR35391">
    <property type="entry name" value="C2H2-TYPE DOMAIN-CONTAINING PROTEIN-RELATED"/>
    <property type="match status" value="1"/>
</dbReference>
<evidence type="ECO:0000256" key="2">
    <source>
        <dbReference type="SAM" id="MobiDB-lite"/>
    </source>
</evidence>
<name>A0A139HP38_9PEZI</name>
<comment type="caution">
    <text evidence="4">The sequence shown here is derived from an EMBL/GenBank/DDBJ whole genome shotgun (WGS) entry which is preliminary data.</text>
</comment>
<dbReference type="EMBL" id="LFZN01000023">
    <property type="protein sequence ID" value="KXT04149.1"/>
    <property type="molecule type" value="Genomic_DNA"/>
</dbReference>
<evidence type="ECO:0000256" key="1">
    <source>
        <dbReference type="PROSITE-ProRule" id="PRU00042"/>
    </source>
</evidence>
<dbReference type="PROSITE" id="PS50157">
    <property type="entry name" value="ZINC_FINGER_C2H2_2"/>
    <property type="match status" value="1"/>
</dbReference>
<keyword evidence="5" id="KW-1185">Reference proteome</keyword>
<dbReference type="InterPro" id="IPR058925">
    <property type="entry name" value="zf-C2H2_AcuF"/>
</dbReference>
<accession>A0A139HP38</accession>
<dbReference type="PANTHER" id="PTHR35391:SF7">
    <property type="entry name" value="C2H2-TYPE DOMAIN-CONTAINING PROTEIN"/>
    <property type="match status" value="1"/>
</dbReference>
<dbReference type="STRING" id="321146.A0A139HP38"/>
<dbReference type="InterPro" id="IPR013087">
    <property type="entry name" value="Znf_C2H2_type"/>
</dbReference>
<proteinExistence type="predicted"/>
<gene>
    <name evidence="4" type="ORF">AC578_43</name>
</gene>
<dbReference type="AlphaFoldDB" id="A0A139HP38"/>
<organism evidence="4 5">
    <name type="scientific">Pseudocercospora eumusae</name>
    <dbReference type="NCBI Taxonomy" id="321146"/>
    <lineage>
        <taxon>Eukaryota</taxon>
        <taxon>Fungi</taxon>
        <taxon>Dikarya</taxon>
        <taxon>Ascomycota</taxon>
        <taxon>Pezizomycotina</taxon>
        <taxon>Dothideomycetes</taxon>
        <taxon>Dothideomycetidae</taxon>
        <taxon>Mycosphaerellales</taxon>
        <taxon>Mycosphaerellaceae</taxon>
        <taxon>Pseudocercospora</taxon>
    </lineage>
</organism>
<keyword evidence="1" id="KW-0862">Zinc</keyword>
<dbReference type="Proteomes" id="UP000070133">
    <property type="component" value="Unassembled WGS sequence"/>
</dbReference>
<dbReference type="Gene3D" id="3.30.160.60">
    <property type="entry name" value="Classic Zinc Finger"/>
    <property type="match status" value="1"/>
</dbReference>
<dbReference type="GO" id="GO:0008270">
    <property type="term" value="F:zinc ion binding"/>
    <property type="evidence" value="ECO:0007669"/>
    <property type="project" value="UniProtKB-KW"/>
</dbReference>
<reference evidence="4 5" key="1">
    <citation type="submission" date="2015-07" db="EMBL/GenBank/DDBJ databases">
        <title>Comparative genomics of the Sigatoka disease complex on banana suggests a link between parallel evolutionary changes in Pseudocercospora fijiensis and Pseudocercospora eumusae and increased virulence on the banana host.</title>
        <authorList>
            <person name="Chang T.-C."/>
            <person name="Salvucci A."/>
            <person name="Crous P.W."/>
            <person name="Stergiopoulos I."/>
        </authorList>
    </citation>
    <scope>NUCLEOTIDE SEQUENCE [LARGE SCALE GENOMIC DNA]</scope>
    <source>
        <strain evidence="4 5">CBS 114824</strain>
    </source>
</reference>
<dbReference type="SMART" id="SM00355">
    <property type="entry name" value="ZnF_C2H2"/>
    <property type="match status" value="5"/>
</dbReference>
<evidence type="ECO:0000259" key="3">
    <source>
        <dbReference type="PROSITE" id="PS50157"/>
    </source>
</evidence>
<evidence type="ECO:0000313" key="4">
    <source>
        <dbReference type="EMBL" id="KXT04149.1"/>
    </source>
</evidence>
<dbReference type="Pfam" id="PF26082">
    <property type="entry name" value="zf-C2H2_AcuF"/>
    <property type="match status" value="1"/>
</dbReference>
<dbReference type="PROSITE" id="PS00028">
    <property type="entry name" value="ZINC_FINGER_C2H2_1"/>
    <property type="match status" value="2"/>
</dbReference>
<feature type="domain" description="C2H2-type" evidence="3">
    <location>
        <begin position="397"/>
        <end position="422"/>
    </location>
</feature>
<protein>
    <recommendedName>
        <fullName evidence="3">C2H2-type domain-containing protein</fullName>
    </recommendedName>
</protein>